<feature type="transmembrane region" description="Helical" evidence="24">
    <location>
        <begin position="71"/>
        <end position="92"/>
    </location>
</feature>
<dbReference type="PATRIC" id="fig|1203554.3.peg.2117"/>
<dbReference type="eggNOG" id="COG0818">
    <property type="taxonomic scope" value="Bacteria"/>
</dbReference>
<name>S3B978_9BURK</name>
<dbReference type="Proteomes" id="UP000014400">
    <property type="component" value="Unassembled WGS sequence"/>
</dbReference>
<evidence type="ECO:0000256" key="12">
    <source>
        <dbReference type="ARBA" id="ARBA00022777"/>
    </source>
</evidence>
<proteinExistence type="inferred from homology"/>
<evidence type="ECO:0000256" key="13">
    <source>
        <dbReference type="ARBA" id="ARBA00022840"/>
    </source>
</evidence>
<feature type="binding site" evidence="22">
    <location>
        <position position="41"/>
    </location>
    <ligand>
        <name>ATP</name>
        <dbReference type="ChEBI" id="CHEBI:30616"/>
    </ligand>
</feature>
<dbReference type="PROSITE" id="PS01069">
    <property type="entry name" value="DAGK_PROKAR"/>
    <property type="match status" value="1"/>
</dbReference>
<comment type="cofactor">
    <cofactor evidence="23">
        <name>Mg(2+)</name>
        <dbReference type="ChEBI" id="CHEBI:18420"/>
    </cofactor>
    <text evidence="23">Mn(2+), Zn(2+), Cd(2+) and Co(2+) support activity to lesser extents.</text>
</comment>
<feature type="binding site" evidence="22">
    <location>
        <begin position="107"/>
        <end position="108"/>
    </location>
    <ligand>
        <name>ATP</name>
        <dbReference type="ChEBI" id="CHEBI:30616"/>
    </ligand>
</feature>
<evidence type="ECO:0000256" key="16">
    <source>
        <dbReference type="ARBA" id="ARBA00023098"/>
    </source>
</evidence>
<keyword evidence="13 22" id="KW-0067">ATP-binding</keyword>
<keyword evidence="8 24" id="KW-0808">Transferase</keyword>
<keyword evidence="7 24" id="KW-0997">Cell inner membrane</keyword>
<dbReference type="InterPro" id="IPR036945">
    <property type="entry name" value="DAGK_sf"/>
</dbReference>
<keyword evidence="10 23" id="KW-0479">Metal-binding</keyword>
<evidence type="ECO:0000256" key="23">
    <source>
        <dbReference type="PIRSR" id="PIRSR600829-4"/>
    </source>
</evidence>
<gene>
    <name evidence="25" type="ORF">HMPREF1476_02036</name>
</gene>
<evidence type="ECO:0000256" key="19">
    <source>
        <dbReference type="ARBA" id="ARBA00023264"/>
    </source>
</evidence>
<evidence type="ECO:0000256" key="11">
    <source>
        <dbReference type="ARBA" id="ARBA00022741"/>
    </source>
</evidence>
<dbReference type="PANTHER" id="PTHR34299:SF1">
    <property type="entry name" value="DIACYLGLYCEROL KINASE"/>
    <property type="match status" value="1"/>
</dbReference>
<evidence type="ECO:0000256" key="2">
    <source>
        <dbReference type="ARBA" id="ARBA00005967"/>
    </source>
</evidence>
<keyword evidence="26" id="KW-1185">Reference proteome</keyword>
<feature type="binding site" evidence="21">
    <location>
        <position position="111"/>
    </location>
    <ligand>
        <name>substrate</name>
    </ligand>
</feature>
<comment type="function">
    <text evidence="24">Catalyzes the ATP-dependent phosphorylation of sn-l,2-diacylglycerol (DAG) to phosphatidic acid. Involved in the recycling of diacylglycerol produced as a by-product during membrane-derived oligosaccharide (MDO) biosynthesis.</text>
</comment>
<evidence type="ECO:0000256" key="5">
    <source>
        <dbReference type="ARBA" id="ARBA00022475"/>
    </source>
</evidence>
<dbReference type="GO" id="GO:0004143">
    <property type="term" value="F:ATP-dependent diacylglycerol kinase activity"/>
    <property type="evidence" value="ECO:0007669"/>
    <property type="project" value="UniProtKB-EC"/>
</dbReference>
<dbReference type="GO" id="GO:0006654">
    <property type="term" value="P:phosphatidic acid biosynthetic process"/>
    <property type="evidence" value="ECO:0007669"/>
    <property type="project" value="InterPro"/>
</dbReference>
<dbReference type="CDD" id="cd14264">
    <property type="entry name" value="DAGK_IM"/>
    <property type="match status" value="1"/>
</dbReference>
<evidence type="ECO:0000256" key="22">
    <source>
        <dbReference type="PIRSR" id="PIRSR600829-3"/>
    </source>
</evidence>
<feature type="binding site" evidence="21">
    <location>
        <begin position="43"/>
        <end position="47"/>
    </location>
    <ligand>
        <name>substrate</name>
    </ligand>
</feature>
<comment type="catalytic activity">
    <reaction evidence="24">
        <text>a 1,2-diacyl-sn-glycerol + ATP = a 1,2-diacyl-sn-glycero-3-phosphate + ADP + H(+)</text>
        <dbReference type="Rhea" id="RHEA:10272"/>
        <dbReference type="ChEBI" id="CHEBI:15378"/>
        <dbReference type="ChEBI" id="CHEBI:17815"/>
        <dbReference type="ChEBI" id="CHEBI:30616"/>
        <dbReference type="ChEBI" id="CHEBI:58608"/>
        <dbReference type="ChEBI" id="CHEBI:456216"/>
        <dbReference type="EC" id="2.7.1.107"/>
    </reaction>
</comment>
<feature type="binding site" evidence="22">
    <location>
        <position position="22"/>
    </location>
    <ligand>
        <name>ATP</name>
        <dbReference type="ChEBI" id="CHEBI:30616"/>
    </ligand>
</feature>
<dbReference type="Pfam" id="PF01219">
    <property type="entry name" value="DAGK_prokar"/>
    <property type="match status" value="1"/>
</dbReference>
<evidence type="ECO:0000256" key="6">
    <source>
        <dbReference type="ARBA" id="ARBA00022516"/>
    </source>
</evidence>
<evidence type="ECO:0000256" key="21">
    <source>
        <dbReference type="PIRSR" id="PIRSR600829-2"/>
    </source>
</evidence>
<dbReference type="Gene3D" id="1.10.287.3610">
    <property type="match status" value="1"/>
</dbReference>
<keyword evidence="5" id="KW-1003">Cell membrane</keyword>
<dbReference type="AlphaFoldDB" id="S3B978"/>
<feature type="active site" description="Proton acceptor" evidence="20">
    <location>
        <position position="82"/>
    </location>
</feature>
<dbReference type="GO" id="GO:0005524">
    <property type="term" value="F:ATP binding"/>
    <property type="evidence" value="ECO:0007669"/>
    <property type="project" value="UniProtKB-KW"/>
</dbReference>
<evidence type="ECO:0000256" key="10">
    <source>
        <dbReference type="ARBA" id="ARBA00022723"/>
    </source>
</evidence>
<evidence type="ECO:0000256" key="9">
    <source>
        <dbReference type="ARBA" id="ARBA00022692"/>
    </source>
</evidence>
<evidence type="ECO:0000256" key="15">
    <source>
        <dbReference type="ARBA" id="ARBA00022989"/>
    </source>
</evidence>
<reference evidence="25 26" key="1">
    <citation type="submission" date="2013-04" db="EMBL/GenBank/DDBJ databases">
        <title>The Genome Sequence of Sutterella wadsworthensis HGA0223.</title>
        <authorList>
            <consortium name="The Broad Institute Genomics Platform"/>
            <person name="Earl A."/>
            <person name="Ward D."/>
            <person name="Feldgarden M."/>
            <person name="Gevers D."/>
            <person name="Schmidt T.M."/>
            <person name="Dover J."/>
            <person name="Dai D."/>
            <person name="Walker B."/>
            <person name="Young S."/>
            <person name="Zeng Q."/>
            <person name="Gargeya S."/>
            <person name="Fitzgerald M."/>
            <person name="Haas B."/>
            <person name="Abouelleil A."/>
            <person name="Allen A.W."/>
            <person name="Alvarado L."/>
            <person name="Arachchi H.M."/>
            <person name="Berlin A.M."/>
            <person name="Chapman S.B."/>
            <person name="Gainer-Dewar J."/>
            <person name="Goldberg J."/>
            <person name="Griggs A."/>
            <person name="Gujja S."/>
            <person name="Hansen M."/>
            <person name="Howarth C."/>
            <person name="Imamovic A."/>
            <person name="Ireland A."/>
            <person name="Larimer J."/>
            <person name="McCowan C."/>
            <person name="Murphy C."/>
            <person name="Pearson M."/>
            <person name="Poon T.W."/>
            <person name="Priest M."/>
            <person name="Roberts A."/>
            <person name="Saif S."/>
            <person name="Shea T."/>
            <person name="Sisk P."/>
            <person name="Sykes S."/>
            <person name="Wortman J."/>
            <person name="Nusbaum C."/>
            <person name="Birren B."/>
        </authorList>
    </citation>
    <scope>NUCLEOTIDE SEQUENCE [LARGE SCALE GENOMIC DNA]</scope>
    <source>
        <strain evidence="25 26">HGA0223</strain>
    </source>
</reference>
<keyword evidence="11 22" id="KW-0547">Nucleotide-binding</keyword>
<dbReference type="PANTHER" id="PTHR34299">
    <property type="entry name" value="DIACYLGLYCEROL KINASE"/>
    <property type="match status" value="1"/>
</dbReference>
<keyword evidence="16 24" id="KW-0443">Lipid metabolism</keyword>
<keyword evidence="19 24" id="KW-1208">Phospholipid metabolism</keyword>
<feature type="binding site" evidence="22">
    <location>
        <position position="29"/>
    </location>
    <ligand>
        <name>ATP</name>
        <dbReference type="ChEBI" id="CHEBI:30616"/>
    </ligand>
</feature>
<evidence type="ECO:0000313" key="25">
    <source>
        <dbReference type="EMBL" id="EPD97893.1"/>
    </source>
</evidence>
<comment type="similarity">
    <text evidence="2 24">Belongs to the bacterial diacylglycerol kinase family.</text>
</comment>
<feature type="binding site" evidence="23">
    <location>
        <position position="89"/>
    </location>
    <ligand>
        <name>a divalent metal cation</name>
        <dbReference type="ChEBI" id="CHEBI:60240"/>
    </ligand>
</feature>
<dbReference type="EC" id="2.7.1.107" evidence="3 24"/>
<dbReference type="GeneID" id="64062592"/>
<protein>
    <recommendedName>
        <fullName evidence="4 24">Diacylglycerol kinase</fullName>
        <ecNumber evidence="3 24">2.7.1.107</ecNumber>
    </recommendedName>
</protein>
<dbReference type="GO" id="GO:0005886">
    <property type="term" value="C:plasma membrane"/>
    <property type="evidence" value="ECO:0007669"/>
    <property type="project" value="UniProtKB-SubCell"/>
</dbReference>
<feature type="binding site" evidence="23">
    <location>
        <position position="41"/>
    </location>
    <ligand>
        <name>a divalent metal cation</name>
        <dbReference type="ChEBI" id="CHEBI:60240"/>
    </ligand>
</feature>
<dbReference type="RefSeq" id="WP_005432157.1">
    <property type="nucleotide sequence ID" value="NZ_KE150481.1"/>
</dbReference>
<dbReference type="InterPro" id="IPR033718">
    <property type="entry name" value="DAGK_prok"/>
</dbReference>
<keyword evidence="6" id="KW-0444">Lipid biosynthesis</keyword>
<feature type="transmembrane region" description="Helical" evidence="24">
    <location>
        <begin position="48"/>
        <end position="65"/>
    </location>
</feature>
<dbReference type="STRING" id="1203554.HMPREF1476_02036"/>
<feature type="binding site" evidence="21">
    <location>
        <position position="82"/>
    </location>
    <ligand>
        <name>substrate</name>
    </ligand>
</feature>
<evidence type="ECO:0000313" key="26">
    <source>
        <dbReference type="Proteomes" id="UP000014400"/>
    </source>
</evidence>
<feature type="binding site" evidence="21">
    <location>
        <position position="22"/>
    </location>
    <ligand>
        <name>substrate</name>
    </ligand>
</feature>
<evidence type="ECO:0000256" key="4">
    <source>
        <dbReference type="ARBA" id="ARBA00017575"/>
    </source>
</evidence>
<evidence type="ECO:0000256" key="17">
    <source>
        <dbReference type="ARBA" id="ARBA00023136"/>
    </source>
</evidence>
<comment type="caution">
    <text evidence="25">The sequence shown here is derived from an EMBL/GenBank/DDBJ whole genome shotgun (WGS) entry which is preliminary data.</text>
</comment>
<evidence type="ECO:0000256" key="3">
    <source>
        <dbReference type="ARBA" id="ARBA00012133"/>
    </source>
</evidence>
<keyword evidence="9 24" id="KW-0812">Transmembrane</keyword>
<dbReference type="GO" id="GO:0046872">
    <property type="term" value="F:metal ion binding"/>
    <property type="evidence" value="ECO:0007669"/>
    <property type="project" value="UniProtKB-KW"/>
</dbReference>
<feature type="binding site" evidence="22">
    <location>
        <begin position="98"/>
        <end position="100"/>
    </location>
    <ligand>
        <name>ATP</name>
        <dbReference type="ChEBI" id="CHEBI:30616"/>
    </ligand>
</feature>
<keyword evidence="12 24" id="KW-0418">Kinase</keyword>
<accession>S3B978</accession>
<evidence type="ECO:0000256" key="24">
    <source>
        <dbReference type="RuleBase" id="RU363065"/>
    </source>
</evidence>
<feature type="binding site" evidence="22">
    <location>
        <position position="89"/>
    </location>
    <ligand>
        <name>ATP</name>
        <dbReference type="ChEBI" id="CHEBI:30616"/>
    </ligand>
</feature>
<evidence type="ECO:0000256" key="8">
    <source>
        <dbReference type="ARBA" id="ARBA00022679"/>
    </source>
</evidence>
<evidence type="ECO:0000256" key="14">
    <source>
        <dbReference type="ARBA" id="ARBA00022842"/>
    </source>
</evidence>
<sequence>MTEPQQSASSAEALKGKRGLRRLINATGYSIKGIRAGLEHEAAFREEFLLAVILIPTALFLPVTLPEKALLVISVLLLLLVEILNSAIEAVVDRIGMEIHPLAGRAKDMGSAAVFFALLILAAAWGLIALPALWALFF</sequence>
<feature type="transmembrane region" description="Helical" evidence="24">
    <location>
        <begin position="113"/>
        <end position="137"/>
    </location>
</feature>
<dbReference type="HOGENOM" id="CLU_112343_3_0_4"/>
<keyword evidence="18" id="KW-0594">Phospholipid biosynthesis</keyword>
<keyword evidence="15 24" id="KW-1133">Transmembrane helix</keyword>
<keyword evidence="17 24" id="KW-0472">Membrane</keyword>
<evidence type="ECO:0000256" key="1">
    <source>
        <dbReference type="ARBA" id="ARBA00004429"/>
    </source>
</evidence>
<dbReference type="EMBL" id="ATCF01000030">
    <property type="protein sequence ID" value="EPD97893.1"/>
    <property type="molecule type" value="Genomic_DNA"/>
</dbReference>
<organism evidence="25 26">
    <name type="scientific">Sutterella wadsworthensis HGA0223</name>
    <dbReference type="NCBI Taxonomy" id="1203554"/>
    <lineage>
        <taxon>Bacteria</taxon>
        <taxon>Pseudomonadati</taxon>
        <taxon>Pseudomonadota</taxon>
        <taxon>Betaproteobacteria</taxon>
        <taxon>Burkholderiales</taxon>
        <taxon>Sutterellaceae</taxon>
        <taxon>Sutterella</taxon>
    </lineage>
</organism>
<evidence type="ECO:0000256" key="20">
    <source>
        <dbReference type="PIRSR" id="PIRSR600829-1"/>
    </source>
</evidence>
<keyword evidence="14 23" id="KW-0460">Magnesium</keyword>
<dbReference type="InterPro" id="IPR000829">
    <property type="entry name" value="DAGK"/>
</dbReference>
<evidence type="ECO:0000256" key="18">
    <source>
        <dbReference type="ARBA" id="ARBA00023209"/>
    </source>
</evidence>
<comment type="subcellular location">
    <subcellularLocation>
        <location evidence="1 24">Cell inner membrane</location>
        <topology evidence="1 24">Multi-pass membrane protein</topology>
    </subcellularLocation>
</comment>
<evidence type="ECO:0000256" key="7">
    <source>
        <dbReference type="ARBA" id="ARBA00022519"/>
    </source>
</evidence>